<dbReference type="GO" id="GO:0005634">
    <property type="term" value="C:nucleus"/>
    <property type="evidence" value="ECO:0007669"/>
    <property type="project" value="TreeGrafter"/>
</dbReference>
<evidence type="ECO:0000256" key="2">
    <source>
        <dbReference type="ARBA" id="ARBA00022490"/>
    </source>
</evidence>
<keyword evidence="3" id="KW-0143">Chaperone</keyword>
<dbReference type="GO" id="GO:0005829">
    <property type="term" value="C:cytosol"/>
    <property type="evidence" value="ECO:0007669"/>
    <property type="project" value="UniProtKB-ARBA"/>
</dbReference>
<dbReference type="GO" id="GO:0051010">
    <property type="term" value="F:microtubule plus-end binding"/>
    <property type="evidence" value="ECO:0007669"/>
    <property type="project" value="TreeGrafter"/>
</dbReference>
<accession>A0AAV7JD81</accession>
<dbReference type="InterPro" id="IPR000626">
    <property type="entry name" value="Ubiquitin-like_dom"/>
</dbReference>
<dbReference type="Pfam" id="PF01302">
    <property type="entry name" value="CAP_GLY"/>
    <property type="match status" value="1"/>
</dbReference>
<dbReference type="GO" id="GO:0035371">
    <property type="term" value="C:microtubule plus-end"/>
    <property type="evidence" value="ECO:0007669"/>
    <property type="project" value="TreeGrafter"/>
</dbReference>
<keyword evidence="2" id="KW-0963">Cytoplasm</keyword>
<name>A0AAV7JD81_9METZ</name>
<dbReference type="SUPFAM" id="SSF74924">
    <property type="entry name" value="Cap-Gly domain"/>
    <property type="match status" value="1"/>
</dbReference>
<organism evidence="6 7">
    <name type="scientific">Oopsacas minuta</name>
    <dbReference type="NCBI Taxonomy" id="111878"/>
    <lineage>
        <taxon>Eukaryota</taxon>
        <taxon>Metazoa</taxon>
        <taxon>Porifera</taxon>
        <taxon>Hexactinellida</taxon>
        <taxon>Hexasterophora</taxon>
        <taxon>Lyssacinosida</taxon>
        <taxon>Leucopsacidae</taxon>
        <taxon>Oopsacas</taxon>
    </lineage>
</organism>
<comment type="subcellular location">
    <subcellularLocation>
        <location evidence="1">Cytoplasm</location>
    </subcellularLocation>
</comment>
<dbReference type="AlphaFoldDB" id="A0AAV7JD81"/>
<dbReference type="PANTHER" id="PTHR18916">
    <property type="entry name" value="DYNACTIN 1-RELATED MICROTUBULE-BINDING"/>
    <property type="match status" value="1"/>
</dbReference>
<comment type="caution">
    <text evidence="6">The sequence shown here is derived from an EMBL/GenBank/DDBJ whole genome shotgun (WGS) entry which is preliminary data.</text>
</comment>
<dbReference type="GO" id="GO:0031122">
    <property type="term" value="P:cytoplasmic microtubule organization"/>
    <property type="evidence" value="ECO:0007669"/>
    <property type="project" value="TreeGrafter"/>
</dbReference>
<comment type="similarity">
    <text evidence="4">Belongs to the TBCB family.</text>
</comment>
<dbReference type="Gene3D" id="3.10.20.90">
    <property type="entry name" value="Phosphatidylinositol 3-kinase Catalytic Subunit, Chain A, domain 1"/>
    <property type="match status" value="1"/>
</dbReference>
<evidence type="ECO:0000256" key="3">
    <source>
        <dbReference type="ARBA" id="ARBA00023186"/>
    </source>
</evidence>
<dbReference type="SUPFAM" id="SSF54236">
    <property type="entry name" value="Ubiquitin-like"/>
    <property type="match status" value="1"/>
</dbReference>
<feature type="domain" description="CAP-Gly" evidence="5">
    <location>
        <begin position="179"/>
        <end position="221"/>
    </location>
</feature>
<dbReference type="InterPro" id="IPR036859">
    <property type="entry name" value="CAP-Gly_dom_sf"/>
</dbReference>
<dbReference type="PROSITE" id="PS00845">
    <property type="entry name" value="CAP_GLY_1"/>
    <property type="match status" value="1"/>
</dbReference>
<evidence type="ECO:0000259" key="5">
    <source>
        <dbReference type="PROSITE" id="PS50245"/>
    </source>
</evidence>
<dbReference type="PANTHER" id="PTHR18916:SF85">
    <property type="entry name" value="TUBULIN-FOLDING COFACTOR B"/>
    <property type="match status" value="1"/>
</dbReference>
<dbReference type="Pfam" id="PF14560">
    <property type="entry name" value="Ubiquitin_2"/>
    <property type="match status" value="1"/>
</dbReference>
<reference evidence="6 7" key="1">
    <citation type="journal article" date="2023" name="BMC Biol.">
        <title>The compact genome of the sponge Oopsacas minuta (Hexactinellida) is lacking key metazoan core genes.</title>
        <authorList>
            <person name="Santini S."/>
            <person name="Schenkelaars Q."/>
            <person name="Jourda C."/>
            <person name="Duchesne M."/>
            <person name="Belahbib H."/>
            <person name="Rocher C."/>
            <person name="Selva M."/>
            <person name="Riesgo A."/>
            <person name="Vervoort M."/>
            <person name="Leys S.P."/>
            <person name="Kodjabachian L."/>
            <person name="Le Bivic A."/>
            <person name="Borchiellini C."/>
            <person name="Claverie J.M."/>
            <person name="Renard E."/>
        </authorList>
    </citation>
    <scope>NUCLEOTIDE SEQUENCE [LARGE SCALE GENOMIC DNA]</scope>
    <source>
        <strain evidence="6">SPO-2</strain>
    </source>
</reference>
<gene>
    <name evidence="6" type="ORF">LOD99_12749</name>
</gene>
<dbReference type="GO" id="GO:0005938">
    <property type="term" value="C:cell cortex"/>
    <property type="evidence" value="ECO:0007669"/>
    <property type="project" value="TreeGrafter"/>
</dbReference>
<dbReference type="InterPro" id="IPR000938">
    <property type="entry name" value="CAP-Gly_domain"/>
</dbReference>
<proteinExistence type="inferred from homology"/>
<dbReference type="EMBL" id="JAKMXF010000354">
    <property type="protein sequence ID" value="KAI6646628.1"/>
    <property type="molecule type" value="Genomic_DNA"/>
</dbReference>
<evidence type="ECO:0000313" key="6">
    <source>
        <dbReference type="EMBL" id="KAI6646628.1"/>
    </source>
</evidence>
<protein>
    <submittedName>
        <fullName evidence="6">Tubulin folding cofactor B S homeolog</fullName>
    </submittedName>
</protein>
<dbReference type="InterPro" id="IPR029071">
    <property type="entry name" value="Ubiquitin-like_domsf"/>
</dbReference>
<dbReference type="PROSITE" id="PS50245">
    <property type="entry name" value="CAP_GLY_2"/>
    <property type="match status" value="1"/>
</dbReference>
<dbReference type="FunFam" id="2.30.30.190:FF:000013">
    <property type="entry name" value="Tubulin-folding cofactor B"/>
    <property type="match status" value="1"/>
</dbReference>
<evidence type="ECO:0000256" key="1">
    <source>
        <dbReference type="ARBA" id="ARBA00004496"/>
    </source>
</evidence>
<sequence>MANTVINTAPEMVLLQIRCPSTGQITEKRFDNSISVGELKGKLELITGMLGSTMDLGLYSKTNAYVCGLIDNMKPLSAYNVAEDMVVEVTSSDPKSKVIDFSDPNFQRYELNEDDYDKRPGTVRAFLKQNQLGTFSGKAAPKANEDDGKEEAEKLSLKSRCLVTMPNQSGKKGVIIYIGKTDFKEGYWVGVRYDEPVGKNDGSVNGKRYFECQAKHGGFVKPKYVTMGDYPEDTYSDDDEM</sequence>
<dbReference type="SMART" id="SM01052">
    <property type="entry name" value="CAP_GLY"/>
    <property type="match status" value="1"/>
</dbReference>
<dbReference type="Gene3D" id="2.30.30.190">
    <property type="entry name" value="CAP Gly-rich-like domain"/>
    <property type="match status" value="1"/>
</dbReference>
<evidence type="ECO:0000256" key="4">
    <source>
        <dbReference type="ARBA" id="ARBA00025779"/>
    </source>
</evidence>
<evidence type="ECO:0000313" key="7">
    <source>
        <dbReference type="Proteomes" id="UP001165289"/>
    </source>
</evidence>
<keyword evidence="7" id="KW-1185">Reference proteome</keyword>
<dbReference type="Proteomes" id="UP001165289">
    <property type="component" value="Unassembled WGS sequence"/>
</dbReference>